<keyword evidence="1 5" id="KW-0479">Metal-binding</keyword>
<dbReference type="SUPFAM" id="SSF82927">
    <property type="entry name" value="Cysteine-rich DNA binding domain, (DM domain)"/>
    <property type="match status" value="1"/>
</dbReference>
<evidence type="ECO:0000256" key="5">
    <source>
        <dbReference type="PROSITE-ProRule" id="PRU00070"/>
    </source>
</evidence>
<dbReference type="InterPro" id="IPR036407">
    <property type="entry name" value="DM_DNA-bd_sf"/>
</dbReference>
<keyword evidence="3 5" id="KW-0238">DNA-binding</keyword>
<protein>
    <recommendedName>
        <fullName evidence="6">DM domain-containing protein</fullName>
    </recommendedName>
</protein>
<dbReference type="PANTHER" id="PTHR12322:SF118">
    <property type="entry name" value="DM DOMAIN-CONTAINING PROTEIN"/>
    <property type="match status" value="1"/>
</dbReference>
<keyword evidence="8" id="KW-1185">Reference proteome</keyword>
<dbReference type="EMBL" id="BTSY01000003">
    <property type="protein sequence ID" value="GMT20776.1"/>
    <property type="molecule type" value="Genomic_DNA"/>
</dbReference>
<dbReference type="SMART" id="SM00301">
    <property type="entry name" value="DM"/>
    <property type="match status" value="1"/>
</dbReference>
<feature type="non-terminal residue" evidence="7">
    <location>
        <position position="1"/>
    </location>
</feature>
<keyword evidence="2 5" id="KW-0862">Zinc</keyword>
<gene>
    <name evidence="7" type="ORF">PFISCL1PPCAC_12073</name>
</gene>
<feature type="non-terminal residue" evidence="7">
    <location>
        <position position="148"/>
    </location>
</feature>
<feature type="DNA-binding region" description="DM" evidence="5">
    <location>
        <begin position="4"/>
        <end position="51"/>
    </location>
</feature>
<comment type="caution">
    <text evidence="7">The sequence shown here is derived from an EMBL/GenBank/DDBJ whole genome shotgun (WGS) entry which is preliminary data.</text>
</comment>
<dbReference type="GO" id="GO:0007548">
    <property type="term" value="P:sex differentiation"/>
    <property type="evidence" value="ECO:0007669"/>
    <property type="project" value="TreeGrafter"/>
</dbReference>
<name>A0AAV5VME1_9BILA</name>
<dbReference type="InterPro" id="IPR026607">
    <property type="entry name" value="DMRT"/>
</dbReference>
<comment type="subcellular location">
    <subcellularLocation>
        <location evidence="5">Nucleus</location>
    </subcellularLocation>
</comment>
<evidence type="ECO:0000313" key="7">
    <source>
        <dbReference type="EMBL" id="GMT20776.1"/>
    </source>
</evidence>
<feature type="domain" description="DM" evidence="6">
    <location>
        <begin position="4"/>
        <end position="51"/>
    </location>
</feature>
<dbReference type="GO" id="GO:0005634">
    <property type="term" value="C:nucleus"/>
    <property type="evidence" value="ECO:0007669"/>
    <property type="project" value="UniProtKB-SubCell"/>
</dbReference>
<dbReference type="PROSITE" id="PS50809">
    <property type="entry name" value="DM_2"/>
    <property type="match status" value="1"/>
</dbReference>
<evidence type="ECO:0000256" key="1">
    <source>
        <dbReference type="ARBA" id="ARBA00022723"/>
    </source>
</evidence>
<evidence type="ECO:0000256" key="3">
    <source>
        <dbReference type="ARBA" id="ARBA00023125"/>
    </source>
</evidence>
<dbReference type="Proteomes" id="UP001432322">
    <property type="component" value="Unassembled WGS sequence"/>
</dbReference>
<keyword evidence="4 5" id="KW-0539">Nucleus</keyword>
<dbReference type="GO" id="GO:0046872">
    <property type="term" value="F:metal ion binding"/>
    <property type="evidence" value="ECO:0007669"/>
    <property type="project" value="UniProtKB-KW"/>
</dbReference>
<dbReference type="Gene3D" id="4.10.1040.10">
    <property type="entry name" value="DM DNA-binding domain"/>
    <property type="match status" value="1"/>
</dbReference>
<organism evidence="7 8">
    <name type="scientific">Pristionchus fissidentatus</name>
    <dbReference type="NCBI Taxonomy" id="1538716"/>
    <lineage>
        <taxon>Eukaryota</taxon>
        <taxon>Metazoa</taxon>
        <taxon>Ecdysozoa</taxon>
        <taxon>Nematoda</taxon>
        <taxon>Chromadorea</taxon>
        <taxon>Rhabditida</taxon>
        <taxon>Rhabditina</taxon>
        <taxon>Diplogasteromorpha</taxon>
        <taxon>Diplogasteroidea</taxon>
        <taxon>Neodiplogasteridae</taxon>
        <taxon>Pristionchus</taxon>
    </lineage>
</organism>
<evidence type="ECO:0000256" key="2">
    <source>
        <dbReference type="ARBA" id="ARBA00022833"/>
    </source>
</evidence>
<proteinExistence type="predicted"/>
<dbReference type="GO" id="GO:0000981">
    <property type="term" value="F:DNA-binding transcription factor activity, RNA polymerase II-specific"/>
    <property type="evidence" value="ECO:0007669"/>
    <property type="project" value="TreeGrafter"/>
</dbReference>
<dbReference type="InterPro" id="IPR001275">
    <property type="entry name" value="DM_DNA-bd"/>
</dbReference>
<dbReference type="GO" id="GO:0000978">
    <property type="term" value="F:RNA polymerase II cis-regulatory region sequence-specific DNA binding"/>
    <property type="evidence" value="ECO:0007669"/>
    <property type="project" value="TreeGrafter"/>
</dbReference>
<evidence type="ECO:0000259" key="6">
    <source>
        <dbReference type="PROSITE" id="PS50809"/>
    </source>
</evidence>
<sequence length="148" mass="17002">RYTCARCRHHGVVAVKKFHTPCPYSLCKCKSCDLNEERRIIDNELTAVLRNEKVTSQFLSFSVKKSSCLTPISVYRCYFSTIKKANWQIILDLITLLTLDADAFNPEAVDYEAISNLFSQPTIKVPAEWVPHMDEISELVFESLKRLP</sequence>
<reference evidence="7" key="1">
    <citation type="submission" date="2023-10" db="EMBL/GenBank/DDBJ databases">
        <title>Genome assembly of Pristionchus species.</title>
        <authorList>
            <person name="Yoshida K."/>
            <person name="Sommer R.J."/>
        </authorList>
    </citation>
    <scope>NUCLEOTIDE SEQUENCE</scope>
    <source>
        <strain evidence="7">RS5133</strain>
    </source>
</reference>
<dbReference type="PANTHER" id="PTHR12322">
    <property type="entry name" value="DOUBLESEX AND MAB-3 RELATED TRANSCRIPTION FACTOR DMRT"/>
    <property type="match status" value="1"/>
</dbReference>
<dbReference type="AlphaFoldDB" id="A0AAV5VME1"/>
<evidence type="ECO:0000313" key="8">
    <source>
        <dbReference type="Proteomes" id="UP001432322"/>
    </source>
</evidence>
<dbReference type="Pfam" id="PF00751">
    <property type="entry name" value="DM"/>
    <property type="match status" value="1"/>
</dbReference>
<accession>A0AAV5VME1</accession>
<evidence type="ECO:0000256" key="4">
    <source>
        <dbReference type="ARBA" id="ARBA00023242"/>
    </source>
</evidence>